<gene>
    <name evidence="1" type="ORF">Ccr32_gp200</name>
</gene>
<organism evidence="1 2">
    <name type="scientific">Caulobacter phage Ccr32</name>
    <dbReference type="NCBI Taxonomy" id="1959738"/>
    <lineage>
        <taxon>Viruses</taxon>
        <taxon>Duplodnaviria</taxon>
        <taxon>Heunggongvirae</taxon>
        <taxon>Uroviricota</taxon>
        <taxon>Caudoviricetes</taxon>
        <taxon>Jeanschmidtviridae</taxon>
        <taxon>Shapirovirus</taxon>
        <taxon>Shapirovirus cbk</taxon>
    </lineage>
</organism>
<evidence type="ECO:0000313" key="2">
    <source>
        <dbReference type="Proteomes" id="UP000222485"/>
    </source>
</evidence>
<sequence length="195" mass="22119">MSRQSEDVHEILDYHLYHAERAAEPGGRQWHAEKAAILVGVIKSLAEADRLDRDHLRLPTSVEEARCMAILGTNYLEDYAPDMIRKDPTGEIAAGRFALATIYQWVRGPGSHFPHGVAKVADALKAFLAELPRGMRRFRHRKRGGEYALVGTIRIQCETPVLDDETLLTYLDAEGQMWGRREAEFMDGRFEEIEA</sequence>
<proteinExistence type="predicted"/>
<name>A0A1V0EDZ8_9CAUD</name>
<accession>A0A1V0EDZ8</accession>
<dbReference type="Proteomes" id="UP000222485">
    <property type="component" value="Genome"/>
</dbReference>
<reference evidence="2" key="1">
    <citation type="journal article" date="2017" name="Curr. Microbiol.">
        <title>Genomic Diversity of Type B3 Bacteriophages of Caulobacter crescentus.</title>
        <authorList>
            <person name="Ash K.T."/>
            <person name="Drake K.M."/>
            <person name="Gibbs W.S."/>
            <person name="Ely B."/>
        </authorList>
    </citation>
    <scope>NUCLEOTIDE SEQUENCE [LARGE SCALE GENOMIC DNA]</scope>
</reference>
<dbReference type="EMBL" id="KY555146">
    <property type="protein sequence ID" value="ARB15118.1"/>
    <property type="molecule type" value="Genomic_DNA"/>
</dbReference>
<evidence type="ECO:0000313" key="1">
    <source>
        <dbReference type="EMBL" id="ARB15118.1"/>
    </source>
</evidence>
<protein>
    <submittedName>
        <fullName evidence="1">Uncharacterized protein</fullName>
    </submittedName>
</protein>